<evidence type="ECO:0000313" key="2">
    <source>
        <dbReference type="EMBL" id="KAK2606967.1"/>
    </source>
</evidence>
<comment type="caution">
    <text evidence="2">The sequence shown here is derived from an EMBL/GenBank/DDBJ whole genome shotgun (WGS) entry which is preliminary data.</text>
</comment>
<keyword evidence="3" id="KW-1185">Reference proteome</keyword>
<evidence type="ECO:0000256" key="1">
    <source>
        <dbReference type="SAM" id="MobiDB-lite"/>
    </source>
</evidence>
<dbReference type="EMBL" id="JAUJFL010000003">
    <property type="protein sequence ID" value="KAK2606967.1"/>
    <property type="molecule type" value="Genomic_DNA"/>
</dbReference>
<proteinExistence type="predicted"/>
<sequence>MKNGPSSLKPMSTNRKATRKRDKKELAPLLTVDLPTGSPEPTKSIDTLTMAEETTMHPSLPKETISHYTLSITPQLGADMTEIEDAISHIGSPCKSVVWSSSKKGTNKQRKGASNGATHGSGAAPRETLEINLIYNDCSRHKTVPYSCRKNRREYGTKHGSVPLHSKKMKIGDVLDHVRGMASLVAACEVVAKRSWALNAVSHGGMWGR</sequence>
<dbReference type="Proteomes" id="UP001265746">
    <property type="component" value="Unassembled WGS sequence"/>
</dbReference>
<dbReference type="AlphaFoldDB" id="A0AAD9W4Z8"/>
<evidence type="ECO:0000313" key="3">
    <source>
        <dbReference type="Proteomes" id="UP001265746"/>
    </source>
</evidence>
<reference evidence="2" key="1">
    <citation type="submission" date="2023-06" db="EMBL/GenBank/DDBJ databases">
        <authorList>
            <person name="Noh H."/>
        </authorList>
    </citation>
    <scope>NUCLEOTIDE SEQUENCE</scope>
    <source>
        <strain evidence="2">DUCC20226</strain>
    </source>
</reference>
<name>A0AAD9W4Z8_PHOAM</name>
<protein>
    <submittedName>
        <fullName evidence="2">Uncharacterized protein</fullName>
    </submittedName>
</protein>
<organism evidence="2 3">
    <name type="scientific">Phomopsis amygdali</name>
    <name type="common">Fusicoccum amygdali</name>
    <dbReference type="NCBI Taxonomy" id="1214568"/>
    <lineage>
        <taxon>Eukaryota</taxon>
        <taxon>Fungi</taxon>
        <taxon>Dikarya</taxon>
        <taxon>Ascomycota</taxon>
        <taxon>Pezizomycotina</taxon>
        <taxon>Sordariomycetes</taxon>
        <taxon>Sordariomycetidae</taxon>
        <taxon>Diaporthales</taxon>
        <taxon>Diaporthaceae</taxon>
        <taxon>Diaporthe</taxon>
    </lineage>
</organism>
<feature type="region of interest" description="Disordered" evidence="1">
    <location>
        <begin position="1"/>
        <end position="44"/>
    </location>
</feature>
<accession>A0AAD9W4Z8</accession>
<gene>
    <name evidence="2" type="ORF">N8I77_005683</name>
</gene>
<feature type="region of interest" description="Disordered" evidence="1">
    <location>
        <begin position="98"/>
        <end position="123"/>
    </location>
</feature>
<feature type="compositionally biased region" description="Polar residues" evidence="1">
    <location>
        <begin position="1"/>
        <end position="15"/>
    </location>
</feature>